<dbReference type="InterPro" id="IPR049142">
    <property type="entry name" value="MS_channel_1st"/>
</dbReference>
<feature type="domain" description="Mechanosensitive ion channel transmembrane helices 2/3" evidence="9">
    <location>
        <begin position="79"/>
        <end position="113"/>
    </location>
</feature>
<feature type="transmembrane region" description="Helical" evidence="7">
    <location>
        <begin position="12"/>
        <end position="31"/>
    </location>
</feature>
<evidence type="ECO:0000256" key="4">
    <source>
        <dbReference type="ARBA" id="ARBA00022692"/>
    </source>
</evidence>
<evidence type="ECO:0000259" key="8">
    <source>
        <dbReference type="Pfam" id="PF00924"/>
    </source>
</evidence>
<keyword evidence="11" id="KW-1185">Reference proteome</keyword>
<keyword evidence="6 7" id="KW-0472">Membrane</keyword>
<dbReference type="Gene3D" id="3.30.70.100">
    <property type="match status" value="1"/>
</dbReference>
<dbReference type="Gene3D" id="1.10.287.1260">
    <property type="match status" value="1"/>
</dbReference>
<dbReference type="SUPFAM" id="SSF50182">
    <property type="entry name" value="Sm-like ribonucleoproteins"/>
    <property type="match status" value="1"/>
</dbReference>
<dbReference type="GO" id="GO:0005886">
    <property type="term" value="C:plasma membrane"/>
    <property type="evidence" value="ECO:0007669"/>
    <property type="project" value="UniProtKB-SubCell"/>
</dbReference>
<comment type="caution">
    <text evidence="10">The sequence shown here is derived from an EMBL/GenBank/DDBJ whole genome shotgun (WGS) entry which is preliminary data.</text>
</comment>
<evidence type="ECO:0000259" key="9">
    <source>
        <dbReference type="Pfam" id="PF21088"/>
    </source>
</evidence>
<dbReference type="PANTHER" id="PTHR30460">
    <property type="entry name" value="MODERATE CONDUCTANCE MECHANOSENSITIVE CHANNEL YBIO"/>
    <property type="match status" value="1"/>
</dbReference>
<comment type="subcellular location">
    <subcellularLocation>
        <location evidence="1">Cell membrane</location>
        <topology evidence="1">Multi-pass membrane protein</topology>
    </subcellularLocation>
</comment>
<accession>A0A2M9C0H5</accession>
<protein>
    <submittedName>
        <fullName evidence="10">Small conductance mechanosensitive channel</fullName>
    </submittedName>
</protein>
<dbReference type="InterPro" id="IPR011014">
    <property type="entry name" value="MscS_channel_TM-2"/>
</dbReference>
<dbReference type="Pfam" id="PF00924">
    <property type="entry name" value="MS_channel_2nd"/>
    <property type="match status" value="1"/>
</dbReference>
<evidence type="ECO:0000256" key="5">
    <source>
        <dbReference type="ARBA" id="ARBA00022989"/>
    </source>
</evidence>
<dbReference type="InterPro" id="IPR006685">
    <property type="entry name" value="MscS_channel_2nd"/>
</dbReference>
<feature type="domain" description="Mechanosensitive ion channel MscS" evidence="8">
    <location>
        <begin position="114"/>
        <end position="176"/>
    </location>
</feature>
<dbReference type="FunFam" id="2.30.30.60:FF:000001">
    <property type="entry name" value="MscS Mechanosensitive ion channel"/>
    <property type="match status" value="1"/>
</dbReference>
<sequence length="283" mass="30054">MGFLNAYRVPLLIAFVCFLVTVNTIVLVAVIRRATARLVRRTGTRGKDDARGVAAHEQLVRRARTASTVAVNIVIWTQVAIAVMVILGLLGVNLTALLASAGVLAAVLTFGAQNVIKDVMAGLFMVFEDQLDVGDLVDAGMATGVVESVGIRVTQVRDLTGMLWSIRNGEIVRIGNGTRSWRRVVLDIPLTPDTEISLATKIVTSAIVDTLAQQLPSDTPSASPECVGVVAFDGSAVTVRFTAEVPATDLYRLDVALRTAARQAIIDDPALTLAIPLRVASTV</sequence>
<proteinExistence type="inferred from homology"/>
<evidence type="ECO:0000256" key="2">
    <source>
        <dbReference type="ARBA" id="ARBA00008017"/>
    </source>
</evidence>
<dbReference type="Gene3D" id="2.30.30.60">
    <property type="match status" value="1"/>
</dbReference>
<dbReference type="GO" id="GO:0008381">
    <property type="term" value="F:mechanosensitive monoatomic ion channel activity"/>
    <property type="evidence" value="ECO:0007669"/>
    <property type="project" value="InterPro"/>
</dbReference>
<organism evidence="10 11">
    <name type="scientific">Compostimonas suwonensis</name>
    <dbReference type="NCBI Taxonomy" id="1048394"/>
    <lineage>
        <taxon>Bacteria</taxon>
        <taxon>Bacillati</taxon>
        <taxon>Actinomycetota</taxon>
        <taxon>Actinomycetes</taxon>
        <taxon>Micrococcales</taxon>
        <taxon>Microbacteriaceae</taxon>
        <taxon>Compostimonas</taxon>
    </lineage>
</organism>
<dbReference type="InterPro" id="IPR023408">
    <property type="entry name" value="MscS_beta-dom_sf"/>
</dbReference>
<keyword evidence="4 7" id="KW-0812">Transmembrane</keyword>
<dbReference type="InterPro" id="IPR010920">
    <property type="entry name" value="LSM_dom_sf"/>
</dbReference>
<feature type="transmembrane region" description="Helical" evidence="7">
    <location>
        <begin position="96"/>
        <end position="116"/>
    </location>
</feature>
<evidence type="ECO:0000313" key="10">
    <source>
        <dbReference type="EMBL" id="PJJ63857.1"/>
    </source>
</evidence>
<dbReference type="EMBL" id="PGFB01000002">
    <property type="protein sequence ID" value="PJJ63857.1"/>
    <property type="molecule type" value="Genomic_DNA"/>
</dbReference>
<dbReference type="SUPFAM" id="SSF82861">
    <property type="entry name" value="Mechanosensitive channel protein MscS (YggB), transmembrane region"/>
    <property type="match status" value="1"/>
</dbReference>
<comment type="similarity">
    <text evidence="2">Belongs to the MscS (TC 1.A.23) family.</text>
</comment>
<gene>
    <name evidence="10" type="ORF">CLV54_1534</name>
</gene>
<dbReference type="Pfam" id="PF21088">
    <property type="entry name" value="MS_channel_1st"/>
    <property type="match status" value="1"/>
</dbReference>
<evidence type="ECO:0000256" key="7">
    <source>
        <dbReference type="SAM" id="Phobius"/>
    </source>
</evidence>
<dbReference type="PANTHER" id="PTHR30460:SF0">
    <property type="entry name" value="MODERATE CONDUCTANCE MECHANOSENSITIVE CHANNEL YBIO"/>
    <property type="match status" value="1"/>
</dbReference>
<dbReference type="InterPro" id="IPR045276">
    <property type="entry name" value="YbiO_bact"/>
</dbReference>
<evidence type="ECO:0000256" key="6">
    <source>
        <dbReference type="ARBA" id="ARBA00023136"/>
    </source>
</evidence>
<reference evidence="10 11" key="1">
    <citation type="submission" date="2017-11" db="EMBL/GenBank/DDBJ databases">
        <title>Genomic Encyclopedia of Archaeal and Bacterial Type Strains, Phase II (KMG-II): From Individual Species to Whole Genera.</title>
        <authorList>
            <person name="Goeker M."/>
        </authorList>
    </citation>
    <scope>NUCLEOTIDE SEQUENCE [LARGE SCALE GENOMIC DNA]</scope>
    <source>
        <strain evidence="10 11">DSM 25625</strain>
    </source>
</reference>
<evidence type="ECO:0000256" key="3">
    <source>
        <dbReference type="ARBA" id="ARBA00022475"/>
    </source>
</evidence>
<evidence type="ECO:0000256" key="1">
    <source>
        <dbReference type="ARBA" id="ARBA00004651"/>
    </source>
</evidence>
<dbReference type="RefSeq" id="WP_157802871.1">
    <property type="nucleotide sequence ID" value="NZ_PGFB01000002.1"/>
</dbReference>
<dbReference type="OrthoDB" id="4638917at2"/>
<keyword evidence="5 7" id="KW-1133">Transmembrane helix</keyword>
<keyword evidence="3" id="KW-1003">Cell membrane</keyword>
<dbReference type="AlphaFoldDB" id="A0A2M9C0H5"/>
<name>A0A2M9C0H5_9MICO</name>
<evidence type="ECO:0000313" key="11">
    <source>
        <dbReference type="Proteomes" id="UP000230161"/>
    </source>
</evidence>
<feature type="transmembrane region" description="Helical" evidence="7">
    <location>
        <begin position="69"/>
        <end position="90"/>
    </location>
</feature>
<dbReference type="Proteomes" id="UP000230161">
    <property type="component" value="Unassembled WGS sequence"/>
</dbReference>